<dbReference type="Gene3D" id="3.10.180.10">
    <property type="entry name" value="2,3-Dihydroxybiphenyl 1,2-Dioxygenase, domain 1"/>
    <property type="match status" value="1"/>
</dbReference>
<name>A0ABW4PFD7_9ACTN</name>
<reference evidence="4" key="1">
    <citation type="journal article" date="2019" name="Int. J. Syst. Evol. Microbiol.">
        <title>The Global Catalogue of Microorganisms (GCM) 10K type strain sequencing project: providing services to taxonomists for standard genome sequencing and annotation.</title>
        <authorList>
            <consortium name="The Broad Institute Genomics Platform"/>
            <consortium name="The Broad Institute Genome Sequencing Center for Infectious Disease"/>
            <person name="Wu L."/>
            <person name="Ma J."/>
        </authorList>
    </citation>
    <scope>NUCLEOTIDE SEQUENCE [LARGE SCALE GENOMIC DNA]</scope>
    <source>
        <strain evidence="4">CGMCC 4.7455</strain>
    </source>
</reference>
<dbReference type="InterPro" id="IPR004360">
    <property type="entry name" value="Glyas_Fos-R_dOase_dom"/>
</dbReference>
<dbReference type="Pfam" id="PF00903">
    <property type="entry name" value="Glyoxalase"/>
    <property type="match status" value="1"/>
</dbReference>
<evidence type="ECO:0000259" key="2">
    <source>
        <dbReference type="PROSITE" id="PS51819"/>
    </source>
</evidence>
<evidence type="ECO:0000313" key="4">
    <source>
        <dbReference type="Proteomes" id="UP001597365"/>
    </source>
</evidence>
<dbReference type="EMBL" id="JBHUFU010000002">
    <property type="protein sequence ID" value="MFD1828998.1"/>
    <property type="molecule type" value="Genomic_DNA"/>
</dbReference>
<feature type="region of interest" description="Disordered" evidence="1">
    <location>
        <begin position="125"/>
        <end position="154"/>
    </location>
</feature>
<dbReference type="PANTHER" id="PTHR36503:SF3">
    <property type="entry name" value="BLR0126 PROTEIN"/>
    <property type="match status" value="1"/>
</dbReference>
<comment type="caution">
    <text evidence="3">The sequence shown here is derived from an EMBL/GenBank/DDBJ whole genome shotgun (WGS) entry which is preliminary data.</text>
</comment>
<sequence length="154" mass="16086">MAPRFDLIGLVVADLAASLAFYRRLGIDVPADADGLPHVEATLPGGLRIAWDTVETVRSFDPGWTPPGGGHRVGLAFRCDDPADVDRQYAGLVRAGHTGYLEPWDAFWGQRYAVVLDPDGNSVDLFAPLPGGTGAPDGPDGPDGGQASASSTES</sequence>
<dbReference type="SUPFAM" id="SSF54593">
    <property type="entry name" value="Glyoxalase/Bleomycin resistance protein/Dihydroxybiphenyl dioxygenase"/>
    <property type="match status" value="1"/>
</dbReference>
<dbReference type="InterPro" id="IPR037523">
    <property type="entry name" value="VOC_core"/>
</dbReference>
<proteinExistence type="predicted"/>
<dbReference type="InterPro" id="IPR029068">
    <property type="entry name" value="Glyas_Bleomycin-R_OHBP_Dase"/>
</dbReference>
<dbReference type="PROSITE" id="PS51819">
    <property type="entry name" value="VOC"/>
    <property type="match status" value="1"/>
</dbReference>
<dbReference type="RefSeq" id="WP_380897110.1">
    <property type="nucleotide sequence ID" value="NZ_JBHUFU010000002.1"/>
</dbReference>
<gene>
    <name evidence="3" type="ORF">ACFSJS_04880</name>
</gene>
<keyword evidence="4" id="KW-1185">Reference proteome</keyword>
<dbReference type="Proteomes" id="UP001597365">
    <property type="component" value="Unassembled WGS sequence"/>
</dbReference>
<protein>
    <submittedName>
        <fullName evidence="3">VOC family protein</fullName>
    </submittedName>
</protein>
<organism evidence="3 4">
    <name type="scientific">Streptomyces desertarenae</name>
    <dbReference type="NCBI Taxonomy" id="2666184"/>
    <lineage>
        <taxon>Bacteria</taxon>
        <taxon>Bacillati</taxon>
        <taxon>Actinomycetota</taxon>
        <taxon>Actinomycetes</taxon>
        <taxon>Kitasatosporales</taxon>
        <taxon>Streptomycetaceae</taxon>
        <taxon>Streptomyces</taxon>
    </lineage>
</organism>
<evidence type="ECO:0000313" key="3">
    <source>
        <dbReference type="EMBL" id="MFD1828998.1"/>
    </source>
</evidence>
<evidence type="ECO:0000256" key="1">
    <source>
        <dbReference type="SAM" id="MobiDB-lite"/>
    </source>
</evidence>
<feature type="domain" description="VOC" evidence="2">
    <location>
        <begin position="4"/>
        <end position="128"/>
    </location>
</feature>
<dbReference type="PANTHER" id="PTHR36503">
    <property type="entry name" value="BLR2520 PROTEIN"/>
    <property type="match status" value="1"/>
</dbReference>
<accession>A0ABW4PFD7</accession>